<dbReference type="STRING" id="1304284.L21TH_2113"/>
<organism evidence="1 2">
    <name type="scientific">Caldisalinibacter kiritimatiensis</name>
    <dbReference type="NCBI Taxonomy" id="1304284"/>
    <lineage>
        <taxon>Bacteria</taxon>
        <taxon>Bacillati</taxon>
        <taxon>Bacillota</taxon>
        <taxon>Tissierellia</taxon>
        <taxon>Tissierellales</taxon>
        <taxon>Thermohalobacteraceae</taxon>
        <taxon>Caldisalinibacter</taxon>
    </lineage>
</organism>
<proteinExistence type="predicted"/>
<keyword evidence="2" id="KW-1185">Reference proteome</keyword>
<name>R1CSX8_9FIRM</name>
<gene>
    <name evidence="1" type="ORF">L21TH_2113</name>
</gene>
<dbReference type="AlphaFoldDB" id="R1CSX8"/>
<accession>R1CSX8</accession>
<evidence type="ECO:0000313" key="2">
    <source>
        <dbReference type="Proteomes" id="UP000013378"/>
    </source>
</evidence>
<evidence type="ECO:0000313" key="1">
    <source>
        <dbReference type="EMBL" id="EOC99808.1"/>
    </source>
</evidence>
<reference evidence="1 2" key="1">
    <citation type="journal article" date="2015" name="Geomicrobiol. J.">
        <title>Caldisalinibacter kiritimatiensis gen. nov., sp. nov., a moderately thermohalophilic thiosulfate-reducing bacterium from a hypersaline microbial mat.</title>
        <authorList>
            <person name="Ben Hania W."/>
            <person name="Joseph M."/>
            <person name="Fiebig A."/>
            <person name="Bunk B."/>
            <person name="Klenk H.-P."/>
            <person name="Fardeau M.-L."/>
            <person name="Spring S."/>
        </authorList>
    </citation>
    <scope>NUCLEOTIDE SEQUENCE [LARGE SCALE GENOMIC DNA]</scope>
    <source>
        <strain evidence="1 2">L21-TH-D2</strain>
    </source>
</reference>
<dbReference type="EMBL" id="ARZA01000236">
    <property type="protein sequence ID" value="EOC99808.1"/>
    <property type="molecule type" value="Genomic_DNA"/>
</dbReference>
<evidence type="ECO:0008006" key="3">
    <source>
        <dbReference type="Google" id="ProtNLM"/>
    </source>
</evidence>
<protein>
    <recommendedName>
        <fullName evidence="3">DUF5659 domain-containing protein</fullName>
    </recommendedName>
</protein>
<comment type="caution">
    <text evidence="1">The sequence shown here is derived from an EMBL/GenBank/DDBJ whole genome shotgun (WGS) entry which is preliminary data.</text>
</comment>
<sequence length="64" mass="7813">MKNIDILRELYNKGFKCIRYEDGERGEFTVYCKNFEKEKIYSIQTNNQDEIQEIKDYIDNNTYS</sequence>
<dbReference type="Proteomes" id="UP000013378">
    <property type="component" value="Unassembled WGS sequence"/>
</dbReference>